<keyword evidence="3 6" id="KW-0560">Oxidoreductase</keyword>
<feature type="domain" description="Luciferase-like" evidence="5">
    <location>
        <begin position="23"/>
        <end position="250"/>
    </location>
</feature>
<protein>
    <submittedName>
        <fullName evidence="6">TIGR03619 family F420-dependent LLM class oxidoreductase</fullName>
        <ecNumber evidence="6">1.-.-.-</ecNumber>
    </submittedName>
</protein>
<dbReference type="RefSeq" id="WP_249773688.1">
    <property type="nucleotide sequence ID" value="NZ_CP097332.1"/>
</dbReference>
<accession>A0ABY4R2N4</accession>
<dbReference type="PANTHER" id="PTHR42847:SF4">
    <property type="entry name" value="ALKANESULFONATE MONOOXYGENASE-RELATED"/>
    <property type="match status" value="1"/>
</dbReference>
<gene>
    <name evidence="6" type="ORF">M6D93_07260</name>
</gene>
<dbReference type="PANTHER" id="PTHR42847">
    <property type="entry name" value="ALKANESULFONATE MONOOXYGENASE"/>
    <property type="match status" value="1"/>
</dbReference>
<dbReference type="Proteomes" id="UP001056336">
    <property type="component" value="Chromosome"/>
</dbReference>
<evidence type="ECO:0000259" key="5">
    <source>
        <dbReference type="Pfam" id="PF00296"/>
    </source>
</evidence>
<dbReference type="InterPro" id="IPR019921">
    <property type="entry name" value="Lucif-like_OxRdtase_Rv2161c"/>
</dbReference>
<keyword evidence="7" id="KW-1185">Reference proteome</keyword>
<dbReference type="EMBL" id="CP097332">
    <property type="protein sequence ID" value="UQX89792.1"/>
    <property type="molecule type" value="Genomic_DNA"/>
</dbReference>
<dbReference type="Pfam" id="PF00296">
    <property type="entry name" value="Bac_luciferase"/>
    <property type="match status" value="1"/>
</dbReference>
<evidence type="ECO:0000256" key="4">
    <source>
        <dbReference type="ARBA" id="ARBA00023033"/>
    </source>
</evidence>
<organism evidence="6 7">
    <name type="scientific">Jatrophihabitans telluris</name>
    <dbReference type="NCBI Taxonomy" id="2038343"/>
    <lineage>
        <taxon>Bacteria</taxon>
        <taxon>Bacillati</taxon>
        <taxon>Actinomycetota</taxon>
        <taxon>Actinomycetes</taxon>
        <taxon>Jatrophihabitantales</taxon>
        <taxon>Jatrophihabitantaceae</taxon>
        <taxon>Jatrophihabitans</taxon>
    </lineage>
</organism>
<reference evidence="6" key="2">
    <citation type="submission" date="2022-05" db="EMBL/GenBank/DDBJ databases">
        <authorList>
            <person name="Kim J.-S."/>
            <person name="Lee K."/>
            <person name="Suh M."/>
            <person name="Eom M."/>
            <person name="Kim J.-S."/>
            <person name="Kim D.-S."/>
            <person name="Ko S.-H."/>
            <person name="Shin Y."/>
            <person name="Lee J.-S."/>
        </authorList>
    </citation>
    <scope>NUCLEOTIDE SEQUENCE</scope>
    <source>
        <strain evidence="6">N237</strain>
    </source>
</reference>
<name>A0ABY4R2N4_9ACTN</name>
<evidence type="ECO:0000256" key="2">
    <source>
        <dbReference type="ARBA" id="ARBA00022643"/>
    </source>
</evidence>
<dbReference type="InterPro" id="IPR036661">
    <property type="entry name" value="Luciferase-like_sf"/>
</dbReference>
<sequence length="315" mass="34607">MTASAATSCPKLGFGLPVSGSWARRDNLAEIARLAEEAGYASLWTFQRLLYPERDPMGPMYRSVADPLTTLAFVAALTSRARLGVAIVNAPFYSPVMLAKQLATIDELSEGRLDAGLGLGWVADEFVASGVPMQRRGARLDEFLECLKAVWTTDVVEFEGEFYRIPRSYIDPKPVQRPHPPILLGGDAEAALRRVGRVADGWITRSRHDLRRIPEDLRIIRDAASQAGRDPDAIRVIVRGVLRLSETRSDDNEGRPQLTGTARQIMDDLELLGAQGVDEVFIDLNFVPEIGDPSAEADSAMNRAVHVLETFAPAR</sequence>
<dbReference type="Gene3D" id="3.20.20.30">
    <property type="entry name" value="Luciferase-like domain"/>
    <property type="match status" value="1"/>
</dbReference>
<dbReference type="SUPFAM" id="SSF51679">
    <property type="entry name" value="Bacterial luciferase-like"/>
    <property type="match status" value="1"/>
</dbReference>
<dbReference type="InterPro" id="IPR011251">
    <property type="entry name" value="Luciferase-like_dom"/>
</dbReference>
<reference evidence="6" key="1">
    <citation type="journal article" date="2018" name="Int. J. Syst. Evol. Microbiol.">
        <title>Jatrophihabitans telluris sp. nov., isolated from sediment soil of lava forest wetlands and the emended description of the genus Jatrophihabitans.</title>
        <authorList>
            <person name="Lee K.C."/>
            <person name="Suh M.K."/>
            <person name="Eom M.K."/>
            <person name="Kim K.K."/>
            <person name="Kim J.S."/>
            <person name="Kim D.S."/>
            <person name="Ko S.H."/>
            <person name="Shin Y.K."/>
            <person name="Lee J.S."/>
        </authorList>
    </citation>
    <scope>NUCLEOTIDE SEQUENCE</scope>
    <source>
        <strain evidence="6">N237</strain>
    </source>
</reference>
<dbReference type="GO" id="GO:0016491">
    <property type="term" value="F:oxidoreductase activity"/>
    <property type="evidence" value="ECO:0007669"/>
    <property type="project" value="UniProtKB-KW"/>
</dbReference>
<keyword evidence="1" id="KW-0285">Flavoprotein</keyword>
<keyword evidence="4" id="KW-0503">Monooxygenase</keyword>
<evidence type="ECO:0000256" key="1">
    <source>
        <dbReference type="ARBA" id="ARBA00022630"/>
    </source>
</evidence>
<dbReference type="EC" id="1.-.-.-" evidence="6"/>
<evidence type="ECO:0000313" key="7">
    <source>
        <dbReference type="Proteomes" id="UP001056336"/>
    </source>
</evidence>
<evidence type="ECO:0000313" key="6">
    <source>
        <dbReference type="EMBL" id="UQX89792.1"/>
    </source>
</evidence>
<dbReference type="InterPro" id="IPR050172">
    <property type="entry name" value="SsuD_RutA_monooxygenase"/>
</dbReference>
<keyword evidence="2" id="KW-0288">FMN</keyword>
<evidence type="ECO:0000256" key="3">
    <source>
        <dbReference type="ARBA" id="ARBA00023002"/>
    </source>
</evidence>
<proteinExistence type="predicted"/>
<dbReference type="NCBIfam" id="TIGR03619">
    <property type="entry name" value="F420_Rv2161c"/>
    <property type="match status" value="1"/>
</dbReference>